<dbReference type="GO" id="GO:0031214">
    <property type="term" value="P:biomineral tissue development"/>
    <property type="evidence" value="ECO:0007669"/>
    <property type="project" value="InterPro"/>
</dbReference>
<sequence>MQVVCVGLFLFSVTWAAPTSQPQNDKTQQGCVEEQRITYKGHHEKHGYYMFKYVYTSHGKKNQTDAKQEEQNKSNIVSQPSNMKRNQEPSPKENTALERPKDTSLSEASEKNHSGKSQNLFASRQTLNEGYISKKENTHNDVQMSIYSNATGDQEAEGGDDAASRLHDQEEYGAALTRNQMQHRTGPVTVTKLVGKGSKENKPRNALSRMPAGANHARAHWKGKKNHRRDKQAENSPGDSKSPHHRQQNTDYLKQLPKVKHVPSDFEGSGYTDLQERGDNAFPPFSGDGQPFKDTAGKGGAMGPDQEGADIQTGFSGPSEAEAGDLDTRGPGYNEIPEREANGGDTVGARDENAEVAGAAGASLVEGSNDILGTTNFQELPGREGNRVDTGGQNAHQGKVEFHYPQPPSKEKRKEGSRDATESTNFNEIPKNGNGGTRKGADHSHRSPATFNDKQRISSKGGSRGSLIPSDGLDNDIGSPHHPNNEGKMITPHRNNHYVPHGQNNSIRNKGMSQRRGSWGYRRAHSNRSVRPWKKDDSSDSDSSSESDGD</sequence>
<feature type="compositionally biased region" description="Basic residues" evidence="1">
    <location>
        <begin position="522"/>
        <end position="532"/>
    </location>
</feature>
<dbReference type="Pfam" id="PF07175">
    <property type="entry name" value="Osteoregulin"/>
    <property type="match status" value="1"/>
</dbReference>
<dbReference type="PANTHER" id="PTHR16510">
    <property type="entry name" value="EXTRACELLULAR MATRIX PHOSPHOGLYCOPROTEIN WITH ASARM MOTIF"/>
    <property type="match status" value="1"/>
</dbReference>
<keyword evidence="2" id="KW-0732">Signal</keyword>
<feature type="region of interest" description="Disordered" evidence="1">
    <location>
        <begin position="60"/>
        <end position="122"/>
    </location>
</feature>
<feature type="compositionally biased region" description="Acidic residues" evidence="1">
    <location>
        <begin position="539"/>
        <end position="550"/>
    </location>
</feature>
<reference evidence="3" key="1">
    <citation type="journal article" date="2010" name="Cell. Mol. Life Sci.">
        <title>MEPE evolution in mammals reveals regions and residues of prime functional importance.</title>
        <authorList>
            <person name="Bardet C."/>
            <person name="Delgado S."/>
            <person name="Sire J.Y."/>
        </authorList>
    </citation>
    <scope>NUCLEOTIDE SEQUENCE</scope>
</reference>
<feature type="compositionally biased region" description="Basic residues" evidence="1">
    <location>
        <begin position="217"/>
        <end position="230"/>
    </location>
</feature>
<name>D6C6P8_TUPBE</name>
<protein>
    <submittedName>
        <fullName evidence="3">Matrix extracellular phosphoglycoprotein</fullName>
    </submittedName>
</protein>
<dbReference type="PANTHER" id="PTHR16510:SF4">
    <property type="entry name" value="MATRIX EXTRACELLULAR PHOSPHOGLYCOPROTEIN"/>
    <property type="match status" value="1"/>
</dbReference>
<feature type="compositionally biased region" description="Polar residues" evidence="1">
    <location>
        <begin position="73"/>
        <end position="84"/>
    </location>
</feature>
<gene>
    <name evidence="3" type="primary">MEPE</name>
</gene>
<organism evidence="3">
    <name type="scientific">Tupaia belangeri</name>
    <name type="common">Common tree shrew</name>
    <name type="synonym">Tupaia glis belangeri</name>
    <dbReference type="NCBI Taxonomy" id="37347"/>
    <lineage>
        <taxon>Eukaryota</taxon>
        <taxon>Metazoa</taxon>
        <taxon>Chordata</taxon>
        <taxon>Craniata</taxon>
        <taxon>Vertebrata</taxon>
        <taxon>Euteleostomi</taxon>
        <taxon>Mammalia</taxon>
        <taxon>Eutheria</taxon>
        <taxon>Euarchontoglires</taxon>
        <taxon>Scandentia</taxon>
        <taxon>Tupaiidae</taxon>
        <taxon>Tupaia</taxon>
    </lineage>
</organism>
<feature type="compositionally biased region" description="Basic and acidic residues" evidence="1">
    <location>
        <begin position="336"/>
        <end position="353"/>
    </location>
</feature>
<proteinExistence type="predicted"/>
<feature type="compositionally biased region" description="Basic and acidic residues" evidence="1">
    <location>
        <begin position="409"/>
        <end position="421"/>
    </location>
</feature>
<accession>D6C6P8</accession>
<dbReference type="AlphaFoldDB" id="D6C6P8"/>
<dbReference type="EMBL" id="FJ999707">
    <property type="protein sequence ID" value="ACS37557.1"/>
    <property type="molecule type" value="Genomic_DNA"/>
</dbReference>
<feature type="region of interest" description="Disordered" evidence="1">
    <location>
        <begin position="193"/>
        <end position="550"/>
    </location>
</feature>
<dbReference type="GO" id="GO:0031012">
    <property type="term" value="C:extracellular matrix"/>
    <property type="evidence" value="ECO:0007669"/>
    <property type="project" value="TreeGrafter"/>
</dbReference>
<feature type="signal peptide" evidence="2">
    <location>
        <begin position="1"/>
        <end position="16"/>
    </location>
</feature>
<dbReference type="InterPro" id="IPR009837">
    <property type="entry name" value="MEPE"/>
</dbReference>
<feature type="compositionally biased region" description="Basic and acidic residues" evidence="1">
    <location>
        <begin position="85"/>
        <end position="113"/>
    </location>
</feature>
<dbReference type="GO" id="GO:1990430">
    <property type="term" value="F:extracellular matrix protein binding"/>
    <property type="evidence" value="ECO:0007669"/>
    <property type="project" value="TreeGrafter"/>
</dbReference>
<feature type="chain" id="PRO_5003081834" evidence="2">
    <location>
        <begin position="17"/>
        <end position="550"/>
    </location>
</feature>
<evidence type="ECO:0000256" key="2">
    <source>
        <dbReference type="SAM" id="SignalP"/>
    </source>
</evidence>
<feature type="compositionally biased region" description="Polar residues" evidence="1">
    <location>
        <begin position="502"/>
        <end position="516"/>
    </location>
</feature>
<evidence type="ECO:0000256" key="1">
    <source>
        <dbReference type="SAM" id="MobiDB-lite"/>
    </source>
</evidence>
<feature type="compositionally biased region" description="Basic and acidic residues" evidence="1">
    <location>
        <begin position="62"/>
        <end position="72"/>
    </location>
</feature>
<evidence type="ECO:0000313" key="3">
    <source>
        <dbReference type="EMBL" id="ACS37557.1"/>
    </source>
</evidence>